<dbReference type="Pfam" id="PF00196">
    <property type="entry name" value="GerE"/>
    <property type="match status" value="1"/>
</dbReference>
<dbReference type="SMART" id="SM00421">
    <property type="entry name" value="HTH_LUXR"/>
    <property type="match status" value="1"/>
</dbReference>
<organism evidence="8 9">
    <name type="scientific">Desulfosarcina alkanivorans</name>
    <dbReference type="NCBI Taxonomy" id="571177"/>
    <lineage>
        <taxon>Bacteria</taxon>
        <taxon>Pseudomonadati</taxon>
        <taxon>Thermodesulfobacteriota</taxon>
        <taxon>Desulfobacteria</taxon>
        <taxon>Desulfobacterales</taxon>
        <taxon>Desulfosarcinaceae</taxon>
        <taxon>Desulfosarcina</taxon>
    </lineage>
</organism>
<feature type="domain" description="HTH luxR-type" evidence="6">
    <location>
        <begin position="149"/>
        <end position="214"/>
    </location>
</feature>
<dbReference type="PANTHER" id="PTHR43214:SF41">
    <property type="entry name" value="NITRATE_NITRITE RESPONSE REGULATOR PROTEIN NARP"/>
    <property type="match status" value="1"/>
</dbReference>
<protein>
    <submittedName>
        <fullName evidence="8">DNA-binding response regulator</fullName>
    </submittedName>
</protein>
<dbReference type="PRINTS" id="PR00038">
    <property type="entry name" value="HTHLUXR"/>
</dbReference>
<evidence type="ECO:0000313" key="9">
    <source>
        <dbReference type="Proteomes" id="UP000427906"/>
    </source>
</evidence>
<dbReference type="InterPro" id="IPR000792">
    <property type="entry name" value="Tscrpt_reg_LuxR_C"/>
</dbReference>
<dbReference type="InterPro" id="IPR039420">
    <property type="entry name" value="WalR-like"/>
</dbReference>
<dbReference type="SMART" id="SM00448">
    <property type="entry name" value="REC"/>
    <property type="match status" value="1"/>
</dbReference>
<evidence type="ECO:0000256" key="2">
    <source>
        <dbReference type="ARBA" id="ARBA00023015"/>
    </source>
</evidence>
<dbReference type="Gene3D" id="3.40.50.2300">
    <property type="match status" value="1"/>
</dbReference>
<evidence type="ECO:0000259" key="6">
    <source>
        <dbReference type="PROSITE" id="PS50043"/>
    </source>
</evidence>
<sequence length="218" mass="24740">MMGRTKRIMIVEDHPIFRMGLKDLVNLEPDMSVCGEAEDVSSAIKLAQQELPDLIVLDLALKNSSGIDLIHQFRFERVRIPILVLSMHGEEFYAHRCLLAGASGYIKKQEASLSVIKAIRNILSGKLHVSEKLMTHILTQLRFSKDTPQESPIDHLTDREMQVFRLIGQGMLPSDIANRLNLSVKTVGSHKERIKEKMGFKHGGELVRFAVLWTENMR</sequence>
<dbReference type="KEGG" id="dalk:DSCA_36380"/>
<gene>
    <name evidence="8" type="ORF">DSCA_36380</name>
</gene>
<name>A0A5K7YLM0_9BACT</name>
<dbReference type="CDD" id="cd17535">
    <property type="entry name" value="REC_NarL-like"/>
    <property type="match status" value="1"/>
</dbReference>
<dbReference type="EMBL" id="AP021874">
    <property type="protein sequence ID" value="BBO69708.1"/>
    <property type="molecule type" value="Genomic_DNA"/>
</dbReference>
<keyword evidence="1 5" id="KW-0597">Phosphoprotein</keyword>
<keyword evidence="9" id="KW-1185">Reference proteome</keyword>
<dbReference type="InterPro" id="IPR058245">
    <property type="entry name" value="NreC/VraR/RcsB-like_REC"/>
</dbReference>
<dbReference type="AlphaFoldDB" id="A0A5K7YLM0"/>
<proteinExistence type="predicted"/>
<feature type="modified residue" description="4-aspartylphosphate" evidence="5">
    <location>
        <position position="58"/>
    </location>
</feature>
<evidence type="ECO:0000256" key="4">
    <source>
        <dbReference type="ARBA" id="ARBA00023163"/>
    </source>
</evidence>
<accession>A0A5K7YLM0</accession>
<dbReference type="InterPro" id="IPR011006">
    <property type="entry name" value="CheY-like_superfamily"/>
</dbReference>
<evidence type="ECO:0000259" key="7">
    <source>
        <dbReference type="PROSITE" id="PS50110"/>
    </source>
</evidence>
<dbReference type="Pfam" id="PF00072">
    <property type="entry name" value="Response_reg"/>
    <property type="match status" value="1"/>
</dbReference>
<evidence type="ECO:0000313" key="8">
    <source>
        <dbReference type="EMBL" id="BBO69708.1"/>
    </source>
</evidence>
<dbReference type="GO" id="GO:0006355">
    <property type="term" value="P:regulation of DNA-templated transcription"/>
    <property type="evidence" value="ECO:0007669"/>
    <property type="project" value="InterPro"/>
</dbReference>
<evidence type="ECO:0000256" key="3">
    <source>
        <dbReference type="ARBA" id="ARBA00023125"/>
    </source>
</evidence>
<dbReference type="GO" id="GO:0003677">
    <property type="term" value="F:DNA binding"/>
    <property type="evidence" value="ECO:0007669"/>
    <property type="project" value="UniProtKB-KW"/>
</dbReference>
<dbReference type="Proteomes" id="UP000427906">
    <property type="component" value="Chromosome"/>
</dbReference>
<keyword evidence="3 8" id="KW-0238">DNA-binding</keyword>
<keyword evidence="4" id="KW-0804">Transcription</keyword>
<dbReference type="PROSITE" id="PS50110">
    <property type="entry name" value="RESPONSE_REGULATORY"/>
    <property type="match status" value="1"/>
</dbReference>
<dbReference type="SUPFAM" id="SSF46894">
    <property type="entry name" value="C-terminal effector domain of the bipartite response regulators"/>
    <property type="match status" value="1"/>
</dbReference>
<dbReference type="SUPFAM" id="SSF52172">
    <property type="entry name" value="CheY-like"/>
    <property type="match status" value="1"/>
</dbReference>
<dbReference type="PROSITE" id="PS50043">
    <property type="entry name" value="HTH_LUXR_2"/>
    <property type="match status" value="1"/>
</dbReference>
<dbReference type="InterPro" id="IPR016032">
    <property type="entry name" value="Sig_transdc_resp-reg_C-effctor"/>
</dbReference>
<dbReference type="PANTHER" id="PTHR43214">
    <property type="entry name" value="TWO-COMPONENT RESPONSE REGULATOR"/>
    <property type="match status" value="1"/>
</dbReference>
<dbReference type="InterPro" id="IPR001789">
    <property type="entry name" value="Sig_transdc_resp-reg_receiver"/>
</dbReference>
<evidence type="ECO:0000256" key="5">
    <source>
        <dbReference type="PROSITE-ProRule" id="PRU00169"/>
    </source>
</evidence>
<reference evidence="8 9" key="1">
    <citation type="submission" date="2019-11" db="EMBL/GenBank/DDBJ databases">
        <title>Comparative genomics of hydrocarbon-degrading Desulfosarcina strains.</title>
        <authorList>
            <person name="Watanabe M."/>
            <person name="Kojima H."/>
            <person name="Fukui M."/>
        </authorList>
    </citation>
    <scope>NUCLEOTIDE SEQUENCE [LARGE SCALE GENOMIC DNA]</scope>
    <source>
        <strain evidence="8 9">PL12</strain>
    </source>
</reference>
<feature type="domain" description="Response regulatory" evidence="7">
    <location>
        <begin position="7"/>
        <end position="123"/>
    </location>
</feature>
<dbReference type="CDD" id="cd06170">
    <property type="entry name" value="LuxR_C_like"/>
    <property type="match status" value="1"/>
</dbReference>
<keyword evidence="2" id="KW-0805">Transcription regulation</keyword>
<dbReference type="GO" id="GO:0000160">
    <property type="term" value="P:phosphorelay signal transduction system"/>
    <property type="evidence" value="ECO:0007669"/>
    <property type="project" value="InterPro"/>
</dbReference>
<evidence type="ECO:0000256" key="1">
    <source>
        <dbReference type="ARBA" id="ARBA00022553"/>
    </source>
</evidence>